<dbReference type="PANTHER" id="PTHR22726:SF1">
    <property type="entry name" value="METALLOENDOPEPTIDASE OMA1, MITOCHONDRIAL"/>
    <property type="match status" value="1"/>
</dbReference>
<comment type="caution">
    <text evidence="9">The sequence shown here is derived from an EMBL/GenBank/DDBJ whole genome shotgun (WGS) entry which is preliminary data.</text>
</comment>
<keyword evidence="3 6" id="KW-0378">Hydrolase</keyword>
<dbReference type="InterPro" id="IPR051156">
    <property type="entry name" value="Mito/Outer_Membr_Metalloprot"/>
</dbReference>
<dbReference type="InterPro" id="IPR001915">
    <property type="entry name" value="Peptidase_M48"/>
</dbReference>
<keyword evidence="7" id="KW-1133">Transmembrane helix</keyword>
<keyword evidence="1 6" id="KW-0645">Protease</keyword>
<gene>
    <name evidence="9" type="ORF">Tsubulata_016613</name>
</gene>
<protein>
    <recommendedName>
        <fullName evidence="8">Peptidase M48 domain-containing protein</fullName>
    </recommendedName>
</protein>
<name>A0A9Q0FQ44_9ROSI</name>
<evidence type="ECO:0000313" key="9">
    <source>
        <dbReference type="EMBL" id="KAJ4835684.1"/>
    </source>
</evidence>
<dbReference type="GO" id="GO:0051603">
    <property type="term" value="P:proteolysis involved in protein catabolic process"/>
    <property type="evidence" value="ECO:0007669"/>
    <property type="project" value="TreeGrafter"/>
</dbReference>
<evidence type="ECO:0000259" key="8">
    <source>
        <dbReference type="Pfam" id="PF01435"/>
    </source>
</evidence>
<dbReference type="OrthoDB" id="7464992at2759"/>
<keyword evidence="5 6" id="KW-0482">Metalloprotease</keyword>
<accession>A0A9Q0FQ44</accession>
<organism evidence="9 10">
    <name type="scientific">Turnera subulata</name>
    <dbReference type="NCBI Taxonomy" id="218843"/>
    <lineage>
        <taxon>Eukaryota</taxon>
        <taxon>Viridiplantae</taxon>
        <taxon>Streptophyta</taxon>
        <taxon>Embryophyta</taxon>
        <taxon>Tracheophyta</taxon>
        <taxon>Spermatophyta</taxon>
        <taxon>Magnoliopsida</taxon>
        <taxon>eudicotyledons</taxon>
        <taxon>Gunneridae</taxon>
        <taxon>Pentapetalae</taxon>
        <taxon>rosids</taxon>
        <taxon>fabids</taxon>
        <taxon>Malpighiales</taxon>
        <taxon>Passifloraceae</taxon>
        <taxon>Turnera</taxon>
    </lineage>
</organism>
<sequence length="363" mass="41585">MSCFRRVKLTFDALRSCSSRIIVPKAPPQASDWTRNSAKYFRIPPHIKFYPNFALPNLPINSFVAYDTRAFSCVSRFLLDPRQPRLIIRKLRVVLIGVVVGSGLCVTVATFVPWVSSNKFFNLYEGNSETIPYSKRKHFVLLTKSMEIDEGEAYIKKFKCKFRDDILPRTHAESIRVRKIANDIIEAMQKDLRPTQDYNRWEILVVNKSLIQAYSHAGGKIIINTGMLRHFSSDTEIAAILAHEVAHVVARHDAEGIKLLGIRISDGNLSKLMSILLLPFYRRREKEADYIGLLLMAAAGYDPRVAPQVYEESEKMGNTGLVYDLLSTHPSGKRELIYYLELMLWKKHWLFTTRIVGSKNKTS</sequence>
<evidence type="ECO:0000313" key="10">
    <source>
        <dbReference type="Proteomes" id="UP001141552"/>
    </source>
</evidence>
<keyword evidence="7" id="KW-0472">Membrane</keyword>
<dbReference type="AlphaFoldDB" id="A0A9Q0FQ44"/>
<dbReference type="GO" id="GO:0016020">
    <property type="term" value="C:membrane"/>
    <property type="evidence" value="ECO:0007669"/>
    <property type="project" value="TreeGrafter"/>
</dbReference>
<evidence type="ECO:0000256" key="5">
    <source>
        <dbReference type="ARBA" id="ARBA00023049"/>
    </source>
</evidence>
<dbReference type="CDD" id="cd07331">
    <property type="entry name" value="M48C_Oma1_like"/>
    <property type="match status" value="1"/>
</dbReference>
<evidence type="ECO:0000256" key="4">
    <source>
        <dbReference type="ARBA" id="ARBA00022833"/>
    </source>
</evidence>
<proteinExistence type="inferred from homology"/>
<feature type="transmembrane region" description="Helical" evidence="7">
    <location>
        <begin position="93"/>
        <end position="115"/>
    </location>
</feature>
<evidence type="ECO:0000256" key="1">
    <source>
        <dbReference type="ARBA" id="ARBA00022670"/>
    </source>
</evidence>
<evidence type="ECO:0000256" key="7">
    <source>
        <dbReference type="SAM" id="Phobius"/>
    </source>
</evidence>
<dbReference type="GO" id="GO:0046872">
    <property type="term" value="F:metal ion binding"/>
    <property type="evidence" value="ECO:0007669"/>
    <property type="project" value="UniProtKB-KW"/>
</dbReference>
<evidence type="ECO:0000256" key="6">
    <source>
        <dbReference type="RuleBase" id="RU003983"/>
    </source>
</evidence>
<keyword evidence="7" id="KW-0812">Transmembrane</keyword>
<reference evidence="9" key="1">
    <citation type="submission" date="2022-02" db="EMBL/GenBank/DDBJ databases">
        <authorList>
            <person name="Henning P.M."/>
            <person name="McCubbin A.G."/>
            <person name="Shore J.S."/>
        </authorList>
    </citation>
    <scope>NUCLEOTIDE SEQUENCE</scope>
    <source>
        <strain evidence="9">F60SS</strain>
        <tissue evidence="9">Leaves</tissue>
    </source>
</reference>
<dbReference type="GO" id="GO:0004222">
    <property type="term" value="F:metalloendopeptidase activity"/>
    <property type="evidence" value="ECO:0007669"/>
    <property type="project" value="InterPro"/>
</dbReference>
<keyword evidence="2" id="KW-0479">Metal-binding</keyword>
<comment type="cofactor">
    <cofactor evidence="6">
        <name>Zn(2+)</name>
        <dbReference type="ChEBI" id="CHEBI:29105"/>
    </cofactor>
    <text evidence="6">Binds 1 zinc ion per subunit.</text>
</comment>
<comment type="similarity">
    <text evidence="6">Belongs to the peptidase M48 family.</text>
</comment>
<dbReference type="EMBL" id="JAKUCV010004339">
    <property type="protein sequence ID" value="KAJ4835684.1"/>
    <property type="molecule type" value="Genomic_DNA"/>
</dbReference>
<feature type="domain" description="Peptidase M48" evidence="8">
    <location>
        <begin position="189"/>
        <end position="331"/>
    </location>
</feature>
<evidence type="ECO:0000256" key="2">
    <source>
        <dbReference type="ARBA" id="ARBA00022723"/>
    </source>
</evidence>
<dbReference type="Proteomes" id="UP001141552">
    <property type="component" value="Unassembled WGS sequence"/>
</dbReference>
<dbReference type="Gene3D" id="3.30.2010.10">
    <property type="entry name" value="Metalloproteases ('zincins'), catalytic domain"/>
    <property type="match status" value="1"/>
</dbReference>
<dbReference type="PANTHER" id="PTHR22726">
    <property type="entry name" value="METALLOENDOPEPTIDASE OMA1"/>
    <property type="match status" value="1"/>
</dbReference>
<reference evidence="9" key="2">
    <citation type="journal article" date="2023" name="Plants (Basel)">
        <title>Annotation of the Turnera subulata (Passifloraceae) Draft Genome Reveals the S-Locus Evolved after the Divergence of Turneroideae from Passifloroideae in a Stepwise Manner.</title>
        <authorList>
            <person name="Henning P.M."/>
            <person name="Roalson E.H."/>
            <person name="Mir W."/>
            <person name="McCubbin A.G."/>
            <person name="Shore J.S."/>
        </authorList>
    </citation>
    <scope>NUCLEOTIDE SEQUENCE</scope>
    <source>
        <strain evidence="9">F60SS</strain>
    </source>
</reference>
<keyword evidence="4 6" id="KW-0862">Zinc</keyword>
<keyword evidence="10" id="KW-1185">Reference proteome</keyword>
<dbReference type="Pfam" id="PF01435">
    <property type="entry name" value="Peptidase_M48"/>
    <property type="match status" value="1"/>
</dbReference>
<evidence type="ECO:0000256" key="3">
    <source>
        <dbReference type="ARBA" id="ARBA00022801"/>
    </source>
</evidence>